<dbReference type="Proteomes" id="UP000624325">
    <property type="component" value="Unassembled WGS sequence"/>
</dbReference>
<dbReference type="EMBL" id="BONC01000032">
    <property type="protein sequence ID" value="GIF58355.1"/>
    <property type="molecule type" value="Genomic_DNA"/>
</dbReference>
<organism evidence="1 2">
    <name type="scientific">Asanoa iriomotensis</name>
    <dbReference type="NCBI Taxonomy" id="234613"/>
    <lineage>
        <taxon>Bacteria</taxon>
        <taxon>Bacillati</taxon>
        <taxon>Actinomycetota</taxon>
        <taxon>Actinomycetes</taxon>
        <taxon>Micromonosporales</taxon>
        <taxon>Micromonosporaceae</taxon>
        <taxon>Asanoa</taxon>
    </lineage>
</organism>
<dbReference type="RefSeq" id="WP_203704816.1">
    <property type="nucleotide sequence ID" value="NZ_BAAALU010000029.1"/>
</dbReference>
<name>A0ABQ4C6G0_9ACTN</name>
<gene>
    <name evidence="1" type="ORF">Air01nite_44500</name>
</gene>
<comment type="caution">
    <text evidence="1">The sequence shown here is derived from an EMBL/GenBank/DDBJ whole genome shotgun (WGS) entry which is preliminary data.</text>
</comment>
<evidence type="ECO:0000313" key="2">
    <source>
        <dbReference type="Proteomes" id="UP000624325"/>
    </source>
</evidence>
<sequence>MDWTDDLSIALPSGRTVAELVDVTLSLMLRKAAEEEVEAVLGAEFGLSADDAELAHDRTGGGLVRASSGIAENCPPADKDPVAWESFQRGLRDPSLIARVYPEFAR</sequence>
<accession>A0ABQ4C6G0</accession>
<reference evidence="1 2" key="1">
    <citation type="submission" date="2021-01" db="EMBL/GenBank/DDBJ databases">
        <title>Whole genome shotgun sequence of Asanoa iriomotensis NBRC 100142.</title>
        <authorList>
            <person name="Komaki H."/>
            <person name="Tamura T."/>
        </authorList>
    </citation>
    <scope>NUCLEOTIDE SEQUENCE [LARGE SCALE GENOMIC DNA]</scope>
    <source>
        <strain evidence="1 2">NBRC 100142</strain>
    </source>
</reference>
<protein>
    <submittedName>
        <fullName evidence="1">Uncharacterized protein</fullName>
    </submittedName>
</protein>
<proteinExistence type="predicted"/>
<evidence type="ECO:0000313" key="1">
    <source>
        <dbReference type="EMBL" id="GIF58355.1"/>
    </source>
</evidence>
<keyword evidence="2" id="KW-1185">Reference proteome</keyword>